<gene>
    <name evidence="1" type="ORF">KUCAC02_011659</name>
</gene>
<dbReference type="EMBL" id="CM043795">
    <property type="protein sequence ID" value="KAI4818315.1"/>
    <property type="molecule type" value="Genomic_DNA"/>
</dbReference>
<comment type="caution">
    <text evidence="1">The sequence shown here is derived from an EMBL/GenBank/DDBJ whole genome shotgun (WGS) entry which is preliminary data.</text>
</comment>
<sequence>MGPFERVIGDKDRKLQLSGFQLPSPIVSTGSRITLWLLSDYAVSGQGFKAVYE</sequence>
<dbReference type="Proteomes" id="UP001057452">
    <property type="component" value="Chromosome 11"/>
</dbReference>
<keyword evidence="2" id="KW-1185">Reference proteome</keyword>
<organism evidence="1 2">
    <name type="scientific">Chaenocephalus aceratus</name>
    <name type="common">Blackfin icefish</name>
    <name type="synonym">Chaenichthys aceratus</name>
    <dbReference type="NCBI Taxonomy" id="36190"/>
    <lineage>
        <taxon>Eukaryota</taxon>
        <taxon>Metazoa</taxon>
        <taxon>Chordata</taxon>
        <taxon>Craniata</taxon>
        <taxon>Vertebrata</taxon>
        <taxon>Euteleostomi</taxon>
        <taxon>Actinopterygii</taxon>
        <taxon>Neopterygii</taxon>
        <taxon>Teleostei</taxon>
        <taxon>Neoteleostei</taxon>
        <taxon>Acanthomorphata</taxon>
        <taxon>Eupercaria</taxon>
        <taxon>Perciformes</taxon>
        <taxon>Notothenioidei</taxon>
        <taxon>Channichthyidae</taxon>
        <taxon>Chaenocephalus</taxon>
    </lineage>
</organism>
<evidence type="ECO:0000313" key="2">
    <source>
        <dbReference type="Proteomes" id="UP001057452"/>
    </source>
</evidence>
<accession>A0ACB9WY08</accession>
<name>A0ACB9WY08_CHAAC</name>
<feature type="non-terminal residue" evidence="1">
    <location>
        <position position="53"/>
    </location>
</feature>
<evidence type="ECO:0000313" key="1">
    <source>
        <dbReference type="EMBL" id="KAI4818315.1"/>
    </source>
</evidence>
<proteinExistence type="predicted"/>
<reference evidence="1" key="1">
    <citation type="submission" date="2022-05" db="EMBL/GenBank/DDBJ databases">
        <title>Chromosome-level genome of Chaenocephalus aceratus.</title>
        <authorList>
            <person name="Park H."/>
        </authorList>
    </citation>
    <scope>NUCLEOTIDE SEQUENCE</scope>
    <source>
        <strain evidence="1">KU_202001</strain>
    </source>
</reference>
<protein>
    <submittedName>
        <fullName evidence="1">Uncharacterized protein</fullName>
    </submittedName>
</protein>